<dbReference type="InterPro" id="IPR020806">
    <property type="entry name" value="PKS_PP-bd"/>
</dbReference>
<dbReference type="InterPro" id="IPR016035">
    <property type="entry name" value="Acyl_Trfase/lysoPLipase"/>
</dbReference>
<dbReference type="GO" id="GO:0006633">
    <property type="term" value="P:fatty acid biosynthetic process"/>
    <property type="evidence" value="ECO:0007669"/>
    <property type="project" value="TreeGrafter"/>
</dbReference>
<feature type="non-terminal residue" evidence="8">
    <location>
        <position position="1"/>
    </location>
</feature>
<dbReference type="InterPro" id="IPR020807">
    <property type="entry name" value="PKS_DH"/>
</dbReference>
<dbReference type="SUPFAM" id="SSF55048">
    <property type="entry name" value="Probable ACP-binding domain of malonyl-CoA ACP transacylase"/>
    <property type="match status" value="1"/>
</dbReference>
<dbReference type="CDD" id="cd08956">
    <property type="entry name" value="KR_3_FAS_SDR_x"/>
    <property type="match status" value="1"/>
</dbReference>
<dbReference type="PROSITE" id="PS52019">
    <property type="entry name" value="PKS_MFAS_DH"/>
    <property type="match status" value="1"/>
</dbReference>
<protein>
    <submittedName>
        <fullName evidence="8">Uncharacterized protein</fullName>
    </submittedName>
</protein>
<evidence type="ECO:0000256" key="5">
    <source>
        <dbReference type="PROSITE-ProRule" id="PRU01363"/>
    </source>
</evidence>
<dbReference type="Gene3D" id="3.40.366.10">
    <property type="entry name" value="Malonyl-Coenzyme A Acyl Carrier Protein, domain 2"/>
    <property type="match status" value="1"/>
</dbReference>
<dbReference type="SUPFAM" id="SSF47336">
    <property type="entry name" value="ACP-like"/>
    <property type="match status" value="1"/>
</dbReference>
<feature type="domain" description="PKS/mFAS DH" evidence="7">
    <location>
        <begin position="462"/>
        <end position="737"/>
    </location>
</feature>
<dbReference type="InterPro" id="IPR057326">
    <property type="entry name" value="KR_dom"/>
</dbReference>
<evidence type="ECO:0000313" key="8">
    <source>
        <dbReference type="EMBL" id="PYC66961.1"/>
    </source>
</evidence>
<dbReference type="Gene3D" id="3.10.129.110">
    <property type="entry name" value="Polyketide synthase dehydratase"/>
    <property type="match status" value="1"/>
</dbReference>
<dbReference type="InterPro" id="IPR014043">
    <property type="entry name" value="Acyl_transferase_dom"/>
</dbReference>
<dbReference type="PROSITE" id="PS00012">
    <property type="entry name" value="PHOSPHOPANTETHEINE"/>
    <property type="match status" value="1"/>
</dbReference>
<dbReference type="InterPro" id="IPR036291">
    <property type="entry name" value="NAD(P)-bd_dom_sf"/>
</dbReference>
<dbReference type="Pfam" id="PF00550">
    <property type="entry name" value="PP-binding"/>
    <property type="match status" value="1"/>
</dbReference>
<sequence>QPSSHVDWSVGDVALLVEEQPWEGPRRAGVSSFGLSGTNAHVILEHAAADPEPPAEDPAPVLIAISGHSPAAVRDQAVQLAVQAGTVPLAELARAAAQTRATLDHRAFVVAADDAGARHDLANLGAPAHRRNTRTVFVFPGQGAQRAGMGADLYERYPTFAEAWDEVCSLVSWDAADIDATANAQPALFAYEVALFRLLESWGLRPNVVVGHSVGEFAAAYVAGVLSLEDAARLVVERGRLMGAVAAGGVMAVVSVSEESARATGVDVAAVNGPGSVVLSGSRERVTAAVEQLGVQPRWLTVSDAFHSVLMEPALDGFAAAAAGVAFAVPRVEWISTVTGARVGSVDAGYWVRQIRDTVRFHEAVSGLTGCRFVELGPEPVLSGLLRGHVDDAVAVVAGRDVLGAVAELWADGADVDWVALQGPRRRHVDLPTYPFQRQRYWLHDGPGGGDVGSAGLEAVGHPLLAAATTVPGTGDVLLTGRLATGTHPWLADHAVFGTVLLPGTAFVELAVRAGRHVGSPRVEELTQLAPLTLPGGGAVTVQVTVGVDEDGRRPVTVYSRPEGDPAAPWRKHATGTLAAALPAPAAVPPAWPPTGAGEIDLTDAYRDFGALGYTFGPTFRGLRAVWRRGDDVYAEVVLPDTADAGSFGLHPALLDAAGQAADFLVDGGPGGIAQTRVPFAWSDVTVHQAGVAAVRVHARSLGPDGVVSLTLTDLAGQPVATVGSLTPRPVSAAQLGDGEHLYRTEWQPVTAPPGTPAARVELASLRPGEPVPAEVVYHCPAATGNTFAAARSTLHTVLGVVQRWLADDAAAGSRLIVVTRGAVHPVTDLAAAPVWGLVRAAQAENPGRFVLADLGPDDDLPAVLPDGEPEVAVRAGEPWVPRLIRAGRGTGTPAWPADRTVLITGGTGQLGALVARHLVTRHGVRDLLLTSRRGPDAGGANQLAAELTALGATVTVAACDVADHDALAGLLAGHRLGAVVHTAGVLDDGVITALTPDRLDTVLNAKAAGAWHLHELTAGLDLDAFVLFSSASGILDGGGQGSYAAANVFLDALAEHRRAAGLPAVSAAWGLWADDENLPASAMTGRLAAADLDRLARLGIGAIDPAAGLDLLDAATVAGHPVVVPVRLDLPALRDRDGDLPPVLRGLAGGTPRPAPAPAVAAPPARDLSFAERLGTLSATDRERAALDLVRSHVATVLGRSDPRGIDADKGFLDLGLDSLAALELRNRLAKATGERLSATLVFDHPTTALLAEFLLTEMGAALPPDPDPHPDEAGFRAALADIPYHRIREAGLLDALLALTDGDPATAAPVSPAVPATPPPSPAAAAIKTMDIDELVRTALGRGATGQAKG</sequence>
<dbReference type="SMART" id="SM00826">
    <property type="entry name" value="PKS_DH"/>
    <property type="match status" value="1"/>
</dbReference>
<name>A0A318NF25_9ACTN</name>
<dbReference type="Gene3D" id="3.40.50.720">
    <property type="entry name" value="NAD(P)-binding Rossmann-like Domain"/>
    <property type="match status" value="1"/>
</dbReference>
<comment type="caution">
    <text evidence="8">The sequence shown here is derived from an EMBL/GenBank/DDBJ whole genome shotgun (WGS) entry which is preliminary data.</text>
</comment>
<dbReference type="SMART" id="SM00823">
    <property type="entry name" value="PKS_PP"/>
    <property type="match status" value="1"/>
</dbReference>
<dbReference type="Pfam" id="PF08659">
    <property type="entry name" value="KR"/>
    <property type="match status" value="1"/>
</dbReference>
<dbReference type="InterPro" id="IPR049552">
    <property type="entry name" value="PKS_DH_N"/>
</dbReference>
<evidence type="ECO:0000256" key="1">
    <source>
        <dbReference type="ARBA" id="ARBA00022450"/>
    </source>
</evidence>
<reference evidence="8 9" key="1">
    <citation type="submission" date="2018-03" db="EMBL/GenBank/DDBJ databases">
        <title>Bioinformatic expansion and discovery of thiopeptide antibiotics.</title>
        <authorList>
            <person name="Schwalen C.J."/>
            <person name="Hudson G.A."/>
            <person name="Mitchell D.A."/>
        </authorList>
    </citation>
    <scope>NUCLEOTIDE SEQUENCE [LARGE SCALE GENOMIC DNA]</scope>
    <source>
        <strain evidence="8 9">NRRL 8041</strain>
    </source>
</reference>
<feature type="domain" description="Carrier" evidence="6">
    <location>
        <begin position="1185"/>
        <end position="1260"/>
    </location>
</feature>
<dbReference type="SUPFAM" id="SSF53901">
    <property type="entry name" value="Thiolase-like"/>
    <property type="match status" value="1"/>
</dbReference>
<gene>
    <name evidence="8" type="ORF">C7C45_23080</name>
</gene>
<dbReference type="Gene3D" id="1.10.1200.10">
    <property type="entry name" value="ACP-like"/>
    <property type="match status" value="1"/>
</dbReference>
<dbReference type="Pfam" id="PF21089">
    <property type="entry name" value="PKS_DH_N"/>
    <property type="match status" value="1"/>
</dbReference>
<organism evidence="8 9">
    <name type="scientific">Micromonospora arborensis</name>
    <dbReference type="NCBI Taxonomy" id="2116518"/>
    <lineage>
        <taxon>Bacteria</taxon>
        <taxon>Bacillati</taxon>
        <taxon>Actinomycetota</taxon>
        <taxon>Actinomycetes</taxon>
        <taxon>Micromonosporales</taxon>
        <taxon>Micromonosporaceae</taxon>
        <taxon>Micromonospora</taxon>
    </lineage>
</organism>
<evidence type="ECO:0000256" key="4">
    <source>
        <dbReference type="ARBA" id="ARBA00023315"/>
    </source>
</evidence>
<dbReference type="PANTHER" id="PTHR43775">
    <property type="entry name" value="FATTY ACID SYNTHASE"/>
    <property type="match status" value="1"/>
</dbReference>
<dbReference type="InterPro" id="IPR013968">
    <property type="entry name" value="PKS_KR"/>
</dbReference>
<dbReference type="SUPFAM" id="SSF52151">
    <property type="entry name" value="FabD/lysophospholipase-like"/>
    <property type="match status" value="1"/>
</dbReference>
<dbReference type="SMART" id="SM00822">
    <property type="entry name" value="PKS_KR"/>
    <property type="match status" value="1"/>
</dbReference>
<keyword evidence="9" id="KW-1185">Reference proteome</keyword>
<feature type="region of interest" description="C-terminal hotdog fold" evidence="5">
    <location>
        <begin position="597"/>
        <end position="737"/>
    </location>
</feature>
<keyword evidence="1" id="KW-0596">Phosphopantetheine</keyword>
<dbReference type="InterPro" id="IPR016039">
    <property type="entry name" value="Thiolase-like"/>
</dbReference>
<dbReference type="Pfam" id="PF16197">
    <property type="entry name" value="KAsynt_C_assoc"/>
    <property type="match status" value="1"/>
</dbReference>
<evidence type="ECO:0000313" key="9">
    <source>
        <dbReference type="Proteomes" id="UP000248333"/>
    </source>
</evidence>
<dbReference type="InterPro" id="IPR016036">
    <property type="entry name" value="Malonyl_transacylase_ACP-bd"/>
</dbReference>
<dbReference type="InterPro" id="IPR036736">
    <property type="entry name" value="ACP-like_sf"/>
</dbReference>
<feature type="region of interest" description="N-terminal hotdog fold" evidence="5">
    <location>
        <begin position="462"/>
        <end position="585"/>
    </location>
</feature>
<keyword evidence="3" id="KW-0808">Transferase</keyword>
<evidence type="ECO:0000256" key="2">
    <source>
        <dbReference type="ARBA" id="ARBA00022553"/>
    </source>
</evidence>
<proteinExistence type="predicted"/>
<dbReference type="InterPro" id="IPR042104">
    <property type="entry name" value="PKS_dehydratase_sf"/>
</dbReference>
<dbReference type="Gene3D" id="3.30.70.3290">
    <property type="match status" value="1"/>
</dbReference>
<dbReference type="Pfam" id="PF00698">
    <property type="entry name" value="Acyl_transf_1"/>
    <property type="match status" value="1"/>
</dbReference>
<dbReference type="SUPFAM" id="SSF51735">
    <property type="entry name" value="NAD(P)-binding Rossmann-fold domains"/>
    <property type="match status" value="2"/>
</dbReference>
<evidence type="ECO:0000256" key="3">
    <source>
        <dbReference type="ARBA" id="ARBA00022679"/>
    </source>
</evidence>
<dbReference type="InterPro" id="IPR049551">
    <property type="entry name" value="PKS_DH_C"/>
</dbReference>
<keyword evidence="2" id="KW-0597">Phosphoprotein</keyword>
<feature type="active site" description="Proton acceptor; for dehydratase activity" evidence="5">
    <location>
        <position position="494"/>
    </location>
</feature>
<dbReference type="Pfam" id="PF22953">
    <property type="entry name" value="SpnB_Rossmann"/>
    <property type="match status" value="1"/>
</dbReference>
<evidence type="ECO:0000259" key="6">
    <source>
        <dbReference type="PROSITE" id="PS50075"/>
    </source>
</evidence>
<feature type="active site" description="Proton donor; for dehydratase activity" evidence="5">
    <location>
        <position position="656"/>
    </location>
</feature>
<evidence type="ECO:0000259" key="7">
    <source>
        <dbReference type="PROSITE" id="PS52019"/>
    </source>
</evidence>
<dbReference type="InterPro" id="IPR055123">
    <property type="entry name" value="SpnB-like_Rossmann"/>
</dbReference>
<dbReference type="SMART" id="SM01294">
    <property type="entry name" value="PKS_PP_betabranch"/>
    <property type="match status" value="1"/>
</dbReference>
<dbReference type="InterPro" id="IPR001227">
    <property type="entry name" value="Ac_transferase_dom_sf"/>
</dbReference>
<dbReference type="InterPro" id="IPR032821">
    <property type="entry name" value="PKS_assoc"/>
</dbReference>
<dbReference type="InterPro" id="IPR050091">
    <property type="entry name" value="PKS_NRPS_Biosynth_Enz"/>
</dbReference>
<dbReference type="EMBL" id="PYBV01000029">
    <property type="protein sequence ID" value="PYC66961.1"/>
    <property type="molecule type" value="Genomic_DNA"/>
</dbReference>
<dbReference type="Pfam" id="PF14765">
    <property type="entry name" value="PS-DH"/>
    <property type="match status" value="1"/>
</dbReference>
<dbReference type="SMART" id="SM00827">
    <property type="entry name" value="PKS_AT"/>
    <property type="match status" value="1"/>
</dbReference>
<dbReference type="PANTHER" id="PTHR43775:SF51">
    <property type="entry name" value="INACTIVE PHENOLPHTHIOCEROL SYNTHESIS POLYKETIDE SYNTHASE TYPE I PKS1-RELATED"/>
    <property type="match status" value="1"/>
</dbReference>
<accession>A0A318NF25</accession>
<dbReference type="InterPro" id="IPR009081">
    <property type="entry name" value="PP-bd_ACP"/>
</dbReference>
<keyword evidence="4" id="KW-0012">Acyltransferase</keyword>
<dbReference type="GO" id="GO:0031177">
    <property type="term" value="F:phosphopantetheine binding"/>
    <property type="evidence" value="ECO:0007669"/>
    <property type="project" value="InterPro"/>
</dbReference>
<dbReference type="PROSITE" id="PS50075">
    <property type="entry name" value="CARRIER"/>
    <property type="match status" value="1"/>
</dbReference>
<dbReference type="Gene3D" id="3.40.47.10">
    <property type="match status" value="1"/>
</dbReference>
<dbReference type="Proteomes" id="UP000248333">
    <property type="component" value="Unassembled WGS sequence"/>
</dbReference>
<dbReference type="FunFam" id="1.10.1200.10:FF:000007">
    <property type="entry name" value="Probable polyketide synthase pks17"/>
    <property type="match status" value="1"/>
</dbReference>
<dbReference type="InterPro" id="IPR049900">
    <property type="entry name" value="PKS_mFAS_DH"/>
</dbReference>
<dbReference type="InterPro" id="IPR006162">
    <property type="entry name" value="Ppantetheine_attach_site"/>
</dbReference>
<dbReference type="GO" id="GO:0004312">
    <property type="term" value="F:fatty acid synthase activity"/>
    <property type="evidence" value="ECO:0007669"/>
    <property type="project" value="TreeGrafter"/>
</dbReference>